<dbReference type="InterPro" id="IPR013210">
    <property type="entry name" value="LRR_N_plant-typ"/>
</dbReference>
<evidence type="ECO:0000256" key="2">
    <source>
        <dbReference type="ARBA" id="ARBA00004370"/>
    </source>
</evidence>
<dbReference type="SUPFAM" id="SSF52058">
    <property type="entry name" value="L domain-like"/>
    <property type="match status" value="1"/>
</dbReference>
<keyword evidence="5" id="KW-0677">Repeat</keyword>
<name>A0A0A9BRE5_ARUDO</name>
<dbReference type="PANTHER" id="PTHR48059:SF3">
    <property type="entry name" value="OS05G0104700 PROTEIN"/>
    <property type="match status" value="1"/>
</dbReference>
<keyword evidence="4 8" id="KW-0732">Signal</keyword>
<feature type="domain" description="Leucine-rich repeat-containing N-terminal plant-type" evidence="9">
    <location>
        <begin position="24"/>
        <end position="61"/>
    </location>
</feature>
<evidence type="ECO:0000256" key="6">
    <source>
        <dbReference type="ARBA" id="ARBA00023136"/>
    </source>
</evidence>
<dbReference type="AlphaFoldDB" id="A0A0A9BRE5"/>
<evidence type="ECO:0000259" key="9">
    <source>
        <dbReference type="Pfam" id="PF08263"/>
    </source>
</evidence>
<evidence type="ECO:0000256" key="4">
    <source>
        <dbReference type="ARBA" id="ARBA00022729"/>
    </source>
</evidence>
<dbReference type="PANTHER" id="PTHR48059">
    <property type="entry name" value="POLYGALACTURONASE INHIBITOR 1"/>
    <property type="match status" value="1"/>
</dbReference>
<evidence type="ECO:0000313" key="10">
    <source>
        <dbReference type="EMBL" id="JAD64678.1"/>
    </source>
</evidence>
<comment type="subcellular location">
    <subcellularLocation>
        <location evidence="1">Cell envelope</location>
    </subcellularLocation>
    <subcellularLocation>
        <location evidence="2">Membrane</location>
    </subcellularLocation>
</comment>
<dbReference type="InterPro" id="IPR001611">
    <property type="entry name" value="Leu-rich_rpt"/>
</dbReference>
<dbReference type="GO" id="GO:0016020">
    <property type="term" value="C:membrane"/>
    <property type="evidence" value="ECO:0007669"/>
    <property type="project" value="UniProtKB-SubCell"/>
</dbReference>
<dbReference type="EMBL" id="GBRH01233217">
    <property type="protein sequence ID" value="JAD64678.1"/>
    <property type="molecule type" value="Transcribed_RNA"/>
</dbReference>
<evidence type="ECO:0000256" key="3">
    <source>
        <dbReference type="ARBA" id="ARBA00022614"/>
    </source>
</evidence>
<feature type="signal peptide" evidence="8">
    <location>
        <begin position="1"/>
        <end position="19"/>
    </location>
</feature>
<feature type="chain" id="PRO_5002042964" description="Leucine-rich repeat-containing N-terminal plant-type domain-containing protein" evidence="8">
    <location>
        <begin position="20"/>
        <end position="327"/>
    </location>
</feature>
<evidence type="ECO:0000256" key="8">
    <source>
        <dbReference type="SAM" id="SignalP"/>
    </source>
</evidence>
<dbReference type="InterPro" id="IPR051848">
    <property type="entry name" value="PGIP"/>
</dbReference>
<accession>A0A0A9BRE5</accession>
<reference evidence="10" key="1">
    <citation type="submission" date="2014-09" db="EMBL/GenBank/DDBJ databases">
        <authorList>
            <person name="Magalhaes I.L.F."/>
            <person name="Oliveira U."/>
            <person name="Santos F.R."/>
            <person name="Vidigal T.H.D.A."/>
            <person name="Brescovit A.D."/>
            <person name="Santos A.J."/>
        </authorList>
    </citation>
    <scope>NUCLEOTIDE SEQUENCE</scope>
    <source>
        <tissue evidence="10">Shoot tissue taken approximately 20 cm above the soil surface</tissue>
    </source>
</reference>
<keyword evidence="3" id="KW-0433">Leucine-rich repeat</keyword>
<dbReference type="Gene3D" id="3.80.10.10">
    <property type="entry name" value="Ribonuclease Inhibitor"/>
    <property type="match status" value="1"/>
</dbReference>
<proteinExistence type="inferred from homology"/>
<dbReference type="InterPro" id="IPR032675">
    <property type="entry name" value="LRR_dom_sf"/>
</dbReference>
<organism evidence="10">
    <name type="scientific">Arundo donax</name>
    <name type="common">Giant reed</name>
    <name type="synonym">Donax arundinaceus</name>
    <dbReference type="NCBI Taxonomy" id="35708"/>
    <lineage>
        <taxon>Eukaryota</taxon>
        <taxon>Viridiplantae</taxon>
        <taxon>Streptophyta</taxon>
        <taxon>Embryophyta</taxon>
        <taxon>Tracheophyta</taxon>
        <taxon>Spermatophyta</taxon>
        <taxon>Magnoliopsida</taxon>
        <taxon>Liliopsida</taxon>
        <taxon>Poales</taxon>
        <taxon>Poaceae</taxon>
        <taxon>PACMAD clade</taxon>
        <taxon>Arundinoideae</taxon>
        <taxon>Arundineae</taxon>
        <taxon>Arundo</taxon>
    </lineage>
</organism>
<reference evidence="10" key="2">
    <citation type="journal article" date="2015" name="Data Brief">
        <title>Shoot transcriptome of the giant reed, Arundo donax.</title>
        <authorList>
            <person name="Barrero R.A."/>
            <person name="Guerrero F.D."/>
            <person name="Moolhuijzen P."/>
            <person name="Goolsby J.A."/>
            <person name="Tidwell J."/>
            <person name="Bellgard S.E."/>
            <person name="Bellgard M.I."/>
        </authorList>
    </citation>
    <scope>NUCLEOTIDE SEQUENCE</scope>
    <source>
        <tissue evidence="10">Shoot tissue taken approximately 20 cm above the soil surface</tissue>
    </source>
</reference>
<protein>
    <recommendedName>
        <fullName evidence="9">Leucine-rich repeat-containing N-terminal plant-type domain-containing protein</fullName>
    </recommendedName>
</protein>
<keyword evidence="6" id="KW-0472">Membrane</keyword>
<dbReference type="PRINTS" id="PR00019">
    <property type="entry name" value="LEURICHRPT"/>
</dbReference>
<sequence>MRAVVVALLLLAAAGASKQQQCHAGDMAALLAVKAAFRNASYFVSWTTDIPCCHWFGVRCDDDGRVVSLAIMRDANVTGPVPGAAIARLAGLQELLLFHLPGVSSTIPPALARLSALTDLTISRTGVSGPVPPFLSELTELRSLDLSFNSLTGDIPESLAALPRLASINLSRNRLTGAIPPLLLSKAGPEAFLTLSHNNLSGSVPAEFAAVSFVQVDLSRNALTGDASLLFGRGKLLLGDVNLSRNAFSFDMSGLEFPARLASLDVSHNAIHGGIPAQVANLTQLMFFNVSYNHLCGEVPTNMAISFDVYSFQHNKCLCGPPLPACH</sequence>
<evidence type="ECO:0000256" key="7">
    <source>
        <dbReference type="ARBA" id="ARBA00038043"/>
    </source>
</evidence>
<comment type="similarity">
    <text evidence="7">Belongs to the polygalacturonase-inhibiting protein family.</text>
</comment>
<dbReference type="FunFam" id="3.80.10.10:FF:000400">
    <property type="entry name" value="Nuclear pore complex protein NUP107"/>
    <property type="match status" value="1"/>
</dbReference>
<evidence type="ECO:0000256" key="1">
    <source>
        <dbReference type="ARBA" id="ARBA00004196"/>
    </source>
</evidence>
<dbReference type="Pfam" id="PF08263">
    <property type="entry name" value="LRRNT_2"/>
    <property type="match status" value="1"/>
</dbReference>
<dbReference type="Pfam" id="PF13855">
    <property type="entry name" value="LRR_8"/>
    <property type="match status" value="1"/>
</dbReference>
<evidence type="ECO:0000256" key="5">
    <source>
        <dbReference type="ARBA" id="ARBA00022737"/>
    </source>
</evidence>
<dbReference type="Pfam" id="PF00560">
    <property type="entry name" value="LRR_1"/>
    <property type="match status" value="1"/>
</dbReference>